<dbReference type="PROSITE" id="PS50132">
    <property type="entry name" value="RGS"/>
    <property type="match status" value="1"/>
</dbReference>
<dbReference type="SMART" id="SM00315">
    <property type="entry name" value="RGS"/>
    <property type="match status" value="1"/>
</dbReference>
<keyword evidence="5" id="KW-1185">Reference proteome</keyword>
<dbReference type="PANTHER" id="PTHR46361">
    <property type="entry name" value="ELECTRON CARRIER/ PROTEIN DISULFIDE OXIDOREDUCTASE"/>
    <property type="match status" value="1"/>
</dbReference>
<evidence type="ECO:0000313" key="4">
    <source>
        <dbReference type="Proteomes" id="UP001146793"/>
    </source>
</evidence>
<dbReference type="InterPro" id="IPR016137">
    <property type="entry name" value="RGS"/>
</dbReference>
<dbReference type="InterPro" id="IPR006869">
    <property type="entry name" value="DUF547"/>
</dbReference>
<dbReference type="Proteomes" id="UP001150062">
    <property type="component" value="Unassembled WGS sequence"/>
</dbReference>
<dbReference type="Gene3D" id="1.10.167.10">
    <property type="entry name" value="Regulator of G-protein Signalling 4, domain 2"/>
    <property type="match status" value="1"/>
</dbReference>
<sequence>MTFEISLQEDELSQILKENVNEQMIEVLSSPKSLPYFRDFLASVYCVESLCFYEEVTKYMSMEEHNQSPVEHKTKRILFRAAKYLVDKYILPNSPFEIDIDTKLRESIRKSIDRPTKSTFNIALAKVLSDINRNLFEKFKDSEFCSEMLKSTRNDQLGIIGKSEREKKYREGEISINTKRDGTQLNFRQFRGNSREANIVVSSLLTTLLELIKVHITSKKELDIDLCAGSVSFRKFTLKTSELQKVYISEMEENERLSFFLNLYHLLLLHMTLLHGPPRNKQVYYTTLKYIVGGLQFTLDDIRYGILKNNSKKSKNYFSNNDPRIEFVTKFNPRIQFVISDLSSSSPPIQVFNPTTINKQLKQGALDLCAEAEFHPISGRSSKKRFQLFLPKHLTPYIKDFGENDHRIIEFLLQYFPKETKSAVLFSLKKNHKIDIVFHSVSQLKNMVKILKNQTQIEHSKFF</sequence>
<dbReference type="CDD" id="cd07440">
    <property type="entry name" value="RGS"/>
    <property type="match status" value="1"/>
</dbReference>
<dbReference type="InterPro" id="IPR044926">
    <property type="entry name" value="RGS_subdomain_2"/>
</dbReference>
<feature type="domain" description="RGS" evidence="1">
    <location>
        <begin position="23"/>
        <end position="149"/>
    </location>
</feature>
<organism evidence="2 4">
    <name type="scientific">Anaeramoeba flamelloides</name>
    <dbReference type="NCBI Taxonomy" id="1746091"/>
    <lineage>
        <taxon>Eukaryota</taxon>
        <taxon>Metamonada</taxon>
        <taxon>Anaeramoebidae</taxon>
        <taxon>Anaeramoeba</taxon>
    </lineage>
</organism>
<dbReference type="PANTHER" id="PTHR46361:SF3">
    <property type="entry name" value="ELECTRON CARRIER_ PROTEIN DISULFIDE OXIDOREDUCTASE"/>
    <property type="match status" value="1"/>
</dbReference>
<dbReference type="SUPFAM" id="SSF48097">
    <property type="entry name" value="Regulator of G-protein signaling, RGS"/>
    <property type="match status" value="1"/>
</dbReference>
<name>A0AAV7YQE6_9EUKA</name>
<evidence type="ECO:0000313" key="3">
    <source>
        <dbReference type="EMBL" id="KAJ6249145.1"/>
    </source>
</evidence>
<gene>
    <name evidence="2" type="ORF">M0812_23680</name>
    <name evidence="3" type="ORF">M0813_01745</name>
</gene>
<dbReference type="AlphaFoldDB" id="A0AAV7YQE6"/>
<dbReference type="InterPro" id="IPR036305">
    <property type="entry name" value="RGS_sf"/>
</dbReference>
<accession>A0AAV7YQE6</accession>
<dbReference type="Pfam" id="PF04784">
    <property type="entry name" value="DUF547"/>
    <property type="match status" value="1"/>
</dbReference>
<protein>
    <submittedName>
        <fullName evidence="2">Electron carrier/ protein disulfide oxidoreductase</fullName>
    </submittedName>
</protein>
<dbReference type="EMBL" id="JANTQA010000051">
    <property type="protein sequence ID" value="KAJ3430665.1"/>
    <property type="molecule type" value="Genomic_DNA"/>
</dbReference>
<proteinExistence type="predicted"/>
<comment type="caution">
    <text evidence="2">The sequence shown here is derived from an EMBL/GenBank/DDBJ whole genome shotgun (WGS) entry which is preliminary data.</text>
</comment>
<evidence type="ECO:0000313" key="5">
    <source>
        <dbReference type="Proteomes" id="UP001150062"/>
    </source>
</evidence>
<reference evidence="2" key="2">
    <citation type="submission" date="2022-08" db="EMBL/GenBank/DDBJ databases">
        <title>Novel sulphate-reducing endosymbionts in the free-living metamonad Anaeramoeba.</title>
        <authorList>
            <person name="Jerlstrom-Hultqvist J."/>
            <person name="Cepicka I."/>
            <person name="Gallot-Lavallee L."/>
            <person name="Salas-Leiva D."/>
            <person name="Curtis B.A."/>
            <person name="Zahonova K."/>
            <person name="Pipaliya S."/>
            <person name="Dacks J."/>
            <person name="Roger A.J."/>
        </authorList>
    </citation>
    <scope>NUCLEOTIDE SEQUENCE</scope>
    <source>
        <strain evidence="2">Busselton2</strain>
    </source>
</reference>
<dbReference type="EMBL" id="JAOAOG010000102">
    <property type="protein sequence ID" value="KAJ6249145.1"/>
    <property type="molecule type" value="Genomic_DNA"/>
</dbReference>
<dbReference type="Pfam" id="PF00615">
    <property type="entry name" value="RGS"/>
    <property type="match status" value="1"/>
</dbReference>
<evidence type="ECO:0000259" key="1">
    <source>
        <dbReference type="PROSITE" id="PS50132"/>
    </source>
</evidence>
<evidence type="ECO:0000313" key="2">
    <source>
        <dbReference type="EMBL" id="KAJ3430665.1"/>
    </source>
</evidence>
<dbReference type="Proteomes" id="UP001146793">
    <property type="component" value="Unassembled WGS sequence"/>
</dbReference>
<reference evidence="3" key="1">
    <citation type="submission" date="2022-08" db="EMBL/GenBank/DDBJ databases">
        <title>Novel sulfate-reducing endosymbionts in the free-living metamonad Anaeramoeba.</title>
        <authorList>
            <person name="Jerlstrom-Hultqvist J."/>
            <person name="Cepicka I."/>
            <person name="Gallot-Lavallee L."/>
            <person name="Salas-Leiva D."/>
            <person name="Curtis B.A."/>
            <person name="Zahonova K."/>
            <person name="Pipaliya S."/>
            <person name="Dacks J."/>
            <person name="Roger A.J."/>
        </authorList>
    </citation>
    <scope>NUCLEOTIDE SEQUENCE</scope>
    <source>
        <strain evidence="3">Schooner1</strain>
    </source>
</reference>